<dbReference type="SUPFAM" id="SSF53474">
    <property type="entry name" value="alpha/beta-Hydrolases"/>
    <property type="match status" value="1"/>
</dbReference>
<protein>
    <recommendedName>
        <fullName evidence="1">1-alkyl-2-acetylglycerophosphocholine esterase</fullName>
        <ecNumber evidence="1">3.1.1.47</ecNumber>
    </recommendedName>
</protein>
<evidence type="ECO:0000313" key="7">
    <source>
        <dbReference type="Proteomes" id="UP000736672"/>
    </source>
</evidence>
<name>A0A9P9K867_FUSSL</name>
<dbReference type="OrthoDB" id="2363873at2759"/>
<proteinExistence type="predicted"/>
<keyword evidence="7" id="KW-1185">Reference proteome</keyword>
<gene>
    <name evidence="6" type="ORF">B0J15DRAFT_527649</name>
</gene>
<dbReference type="GO" id="GO:0016042">
    <property type="term" value="P:lipid catabolic process"/>
    <property type="evidence" value="ECO:0007669"/>
    <property type="project" value="UniProtKB-KW"/>
</dbReference>
<dbReference type="PANTHER" id="PTHR10272">
    <property type="entry name" value="PLATELET-ACTIVATING FACTOR ACETYLHYDROLASE"/>
    <property type="match status" value="1"/>
</dbReference>
<reference evidence="6" key="1">
    <citation type="journal article" date="2021" name="Nat. Commun.">
        <title>Genetic determinants of endophytism in the Arabidopsis root mycobiome.</title>
        <authorList>
            <person name="Mesny F."/>
            <person name="Miyauchi S."/>
            <person name="Thiergart T."/>
            <person name="Pickel B."/>
            <person name="Atanasova L."/>
            <person name="Karlsson M."/>
            <person name="Huettel B."/>
            <person name="Barry K.W."/>
            <person name="Haridas S."/>
            <person name="Chen C."/>
            <person name="Bauer D."/>
            <person name="Andreopoulos W."/>
            <person name="Pangilinan J."/>
            <person name="LaButti K."/>
            <person name="Riley R."/>
            <person name="Lipzen A."/>
            <person name="Clum A."/>
            <person name="Drula E."/>
            <person name="Henrissat B."/>
            <person name="Kohler A."/>
            <person name="Grigoriev I.V."/>
            <person name="Martin F.M."/>
            <person name="Hacquard S."/>
        </authorList>
    </citation>
    <scope>NUCLEOTIDE SEQUENCE</scope>
    <source>
        <strain evidence="6">FSSC 5 MPI-SDFR-AT-0091</strain>
    </source>
</reference>
<evidence type="ECO:0000256" key="5">
    <source>
        <dbReference type="SAM" id="SignalP"/>
    </source>
</evidence>
<dbReference type="Proteomes" id="UP000736672">
    <property type="component" value="Unassembled WGS sequence"/>
</dbReference>
<dbReference type="EMBL" id="JAGTJS010000015">
    <property type="protein sequence ID" value="KAH7247766.1"/>
    <property type="molecule type" value="Genomic_DNA"/>
</dbReference>
<evidence type="ECO:0000256" key="1">
    <source>
        <dbReference type="ARBA" id="ARBA00013201"/>
    </source>
</evidence>
<evidence type="ECO:0000256" key="4">
    <source>
        <dbReference type="ARBA" id="ARBA00023098"/>
    </source>
</evidence>
<organism evidence="6 7">
    <name type="scientific">Fusarium solani</name>
    <name type="common">Filamentous fungus</name>
    <dbReference type="NCBI Taxonomy" id="169388"/>
    <lineage>
        <taxon>Eukaryota</taxon>
        <taxon>Fungi</taxon>
        <taxon>Dikarya</taxon>
        <taxon>Ascomycota</taxon>
        <taxon>Pezizomycotina</taxon>
        <taxon>Sordariomycetes</taxon>
        <taxon>Hypocreomycetidae</taxon>
        <taxon>Hypocreales</taxon>
        <taxon>Nectriaceae</taxon>
        <taxon>Fusarium</taxon>
        <taxon>Fusarium solani species complex</taxon>
    </lineage>
</organism>
<dbReference type="PANTHER" id="PTHR10272:SF14">
    <property type="entry name" value="PAF ACETYLHYDROLASE FAMILY PROTEIN"/>
    <property type="match status" value="1"/>
</dbReference>
<accession>A0A9P9K867</accession>
<evidence type="ECO:0000256" key="2">
    <source>
        <dbReference type="ARBA" id="ARBA00022801"/>
    </source>
</evidence>
<keyword evidence="2" id="KW-0378">Hydrolase</keyword>
<feature type="signal peptide" evidence="5">
    <location>
        <begin position="1"/>
        <end position="16"/>
    </location>
</feature>
<comment type="caution">
    <text evidence="6">The sequence shown here is derived from an EMBL/GenBank/DDBJ whole genome shotgun (WGS) entry which is preliminary data.</text>
</comment>
<evidence type="ECO:0000256" key="3">
    <source>
        <dbReference type="ARBA" id="ARBA00022963"/>
    </source>
</evidence>
<dbReference type="GO" id="GO:0003847">
    <property type="term" value="F:1-alkyl-2-acetylglycerophosphocholine esterase activity"/>
    <property type="evidence" value="ECO:0007669"/>
    <property type="project" value="UniProtKB-EC"/>
</dbReference>
<dbReference type="Pfam" id="PF03403">
    <property type="entry name" value="PAF-AH_p_II"/>
    <property type="match status" value="2"/>
</dbReference>
<sequence length="382" mass="40890">MYLFVLLLSFLHFGNALLLPNPSGPYPVALKINTMTDNHRIDPYAPDHQKRRILTSIFWPVGSNSCSAKRVPYMPPATAAAYGAQAAQLGLSNDTFSALEMEVCSVSKASACQSSSGHKEANFPLAVFSPGSGNSRLQYSAMARSLASYGYVVVLVDHTYDAAIVEFPDGTIIAGGNIPEDEKNLEKATQVRAADISFVISQVEKSSFQNKIFKGLPGKVDTKKTVALGHSLGGASAAAAVLSDSRIKGGMNLDGRLFNPVLSKGLNKPFMQLGRPNHRSEDTTWVKFWNKLTGPKIELAIAGTIHGSYLDTALVLKTLGLPKEIMKQTVPIVGSVDGEVLQKTVSELLSAFITYTFGGNKAALLKAVKGTEGVSVVKSQLR</sequence>
<feature type="chain" id="PRO_5040498980" description="1-alkyl-2-acetylglycerophosphocholine esterase" evidence="5">
    <location>
        <begin position="17"/>
        <end position="382"/>
    </location>
</feature>
<dbReference type="InterPro" id="IPR029058">
    <property type="entry name" value="AB_hydrolase_fold"/>
</dbReference>
<dbReference type="AlphaFoldDB" id="A0A9P9K867"/>
<dbReference type="Gene3D" id="3.40.50.1820">
    <property type="entry name" value="alpha/beta hydrolase"/>
    <property type="match status" value="1"/>
</dbReference>
<keyword evidence="5" id="KW-0732">Signal</keyword>
<dbReference type="EC" id="3.1.1.47" evidence="1"/>
<keyword evidence="3" id="KW-0442">Lipid degradation</keyword>
<evidence type="ECO:0000313" key="6">
    <source>
        <dbReference type="EMBL" id="KAH7247766.1"/>
    </source>
</evidence>
<keyword evidence="4" id="KW-0443">Lipid metabolism</keyword>